<dbReference type="GO" id="GO:0003887">
    <property type="term" value="F:DNA-directed DNA polymerase activity"/>
    <property type="evidence" value="ECO:0007669"/>
    <property type="project" value="InterPro"/>
</dbReference>
<name>A0A1R4EC28_9GAMM</name>
<dbReference type="Gene3D" id="1.10.10.10">
    <property type="entry name" value="Winged helix-like DNA-binding domain superfamily/Winged helix DNA-binding domain"/>
    <property type="match status" value="2"/>
</dbReference>
<keyword evidence="4" id="KW-1185">Reference proteome</keyword>
<dbReference type="InterPro" id="IPR000525">
    <property type="entry name" value="Initiator_Rep_WH1"/>
</dbReference>
<dbReference type="Pfam" id="PF01051">
    <property type="entry name" value="Rep3_N"/>
    <property type="match status" value="1"/>
</dbReference>
<accession>A0A1R4EC28</accession>
<evidence type="ECO:0000259" key="2">
    <source>
        <dbReference type="Pfam" id="PF01051"/>
    </source>
</evidence>
<dbReference type="EMBL" id="FUGD01000017">
    <property type="protein sequence ID" value="SJM36063.1"/>
    <property type="molecule type" value="Genomic_DNA"/>
</dbReference>
<proteinExistence type="inferred from homology"/>
<dbReference type="InterPro" id="IPR036390">
    <property type="entry name" value="WH_DNA-bd_sf"/>
</dbReference>
<dbReference type="STRING" id="1945520.A1019T_00021"/>
<dbReference type="Proteomes" id="UP000188169">
    <property type="component" value="Unassembled WGS sequence"/>
</dbReference>
<dbReference type="OrthoDB" id="5620382at2"/>
<organism evidence="3 4">
    <name type="scientific">Psychrobacter pasteurii</name>
    <dbReference type="NCBI Taxonomy" id="1945520"/>
    <lineage>
        <taxon>Bacteria</taxon>
        <taxon>Pseudomonadati</taxon>
        <taxon>Pseudomonadota</taxon>
        <taxon>Gammaproteobacteria</taxon>
        <taxon>Moraxellales</taxon>
        <taxon>Moraxellaceae</taxon>
        <taxon>Psychrobacter</taxon>
    </lineage>
</organism>
<evidence type="ECO:0000256" key="1">
    <source>
        <dbReference type="ARBA" id="ARBA00038283"/>
    </source>
</evidence>
<dbReference type="RefSeq" id="WP_077447473.1">
    <property type="nucleotide sequence ID" value="NZ_FUGD01000017.1"/>
</dbReference>
<comment type="similarity">
    <text evidence="1">Belongs to the initiator RepB protein family.</text>
</comment>
<evidence type="ECO:0000313" key="3">
    <source>
        <dbReference type="EMBL" id="SJM36063.1"/>
    </source>
</evidence>
<feature type="domain" description="Initiator Rep protein WH1" evidence="2">
    <location>
        <begin position="19"/>
        <end position="183"/>
    </location>
</feature>
<dbReference type="InterPro" id="IPR036388">
    <property type="entry name" value="WH-like_DNA-bd_sf"/>
</dbReference>
<gene>
    <name evidence="3" type="primary">repE_1</name>
    <name evidence="3" type="ORF">A1019T_00021</name>
</gene>
<sequence length="375" mass="43171">MSEFVSKPNFYIEGREIVISKSNALIEGGYDLSPSEHDLLTLAINKLHSQGTGGKQVFISAKEFASANKIHEKYAYEVLRETAQRLYDRKLNCTIYLDELKQLAGEDDIYSVARPKGNHKPVKLNFRWLQAVAYQENNGFIHLMFSDPLAYLIGKTGEAYTKYDYGKTINFNGFYTKRLYELVSKWKGAKPTNGNKHPQIIMALEEWKEFFGCADKYAKTAEFKRWVLLPSIKQINEQGDFTLTLDQEKVGRIITHFIITIKDNQKAKKKEFKDPFRDANTVDMFTGATDKELLSAPNPLSEKQARKFAGTITAYCYKNNMTSEVHELGGKLGCHFNSWYDAKDHIFRELQHKEQYKKYLPILKLVGYSPIYNKG</sequence>
<dbReference type="SUPFAM" id="SSF46785">
    <property type="entry name" value="Winged helix' DNA-binding domain"/>
    <property type="match status" value="2"/>
</dbReference>
<dbReference type="GO" id="GO:0006270">
    <property type="term" value="P:DNA replication initiation"/>
    <property type="evidence" value="ECO:0007669"/>
    <property type="project" value="InterPro"/>
</dbReference>
<reference evidence="4" key="1">
    <citation type="submission" date="2017-02" db="EMBL/GenBank/DDBJ databases">
        <authorList>
            <person name="Mornico D."/>
        </authorList>
    </citation>
    <scope>NUCLEOTIDE SEQUENCE [LARGE SCALE GENOMIC DNA]</scope>
</reference>
<evidence type="ECO:0000313" key="4">
    <source>
        <dbReference type="Proteomes" id="UP000188169"/>
    </source>
</evidence>
<protein>
    <submittedName>
        <fullName evidence="3">Replication initiation protein</fullName>
    </submittedName>
</protein>
<dbReference type="AlphaFoldDB" id="A0A1R4EC28"/>
<dbReference type="Pfam" id="PF21205">
    <property type="entry name" value="Rep3_C"/>
    <property type="match status" value="1"/>
</dbReference>